<reference evidence="2 3" key="1">
    <citation type="submission" date="2024-03" db="EMBL/GenBank/DDBJ databases">
        <title>Mouse gut bacterial collection (mGBC) of GemPharmatech.</title>
        <authorList>
            <person name="He Y."/>
            <person name="Dong L."/>
            <person name="Wu D."/>
            <person name="Gao X."/>
            <person name="Lin Z."/>
        </authorList>
    </citation>
    <scope>NUCLEOTIDE SEQUENCE [LARGE SCALE GENOMIC DNA]</scope>
    <source>
        <strain evidence="2 3">61-15</strain>
    </source>
</reference>
<dbReference type="Gene3D" id="3.30.70.100">
    <property type="match status" value="1"/>
</dbReference>
<evidence type="ECO:0000313" key="2">
    <source>
        <dbReference type="EMBL" id="MEY8443766.1"/>
    </source>
</evidence>
<sequence>MAEPVVHLFHLGVNQEKLESFYQAGVYNLTTSYEEEEGTLAMYASNFRNSPTEFIVFEVYADERAYHIHRNSIQYQNYIKEVGNHLTKRKSYEVKPLFLKEKLSSGIRLDSGQYFLKFAQIEVKDGEQKIFEMSVMDNMKKSMKEEMGVLAMYALKDNQNLKRYYFFEVYADAKAYEVHLETDHFLTYISETKNLLIDKKLSDLENNIAVTRGNLVFT</sequence>
<keyword evidence="3" id="KW-1185">Reference proteome</keyword>
<dbReference type="GO" id="GO:0004497">
    <property type="term" value="F:monooxygenase activity"/>
    <property type="evidence" value="ECO:0007669"/>
    <property type="project" value="UniProtKB-KW"/>
</dbReference>
<name>A0ABV4D2I8_9LACT</name>
<protein>
    <submittedName>
        <fullName evidence="2">Antibiotic biosynthesis monooxygenase</fullName>
    </submittedName>
</protein>
<keyword evidence="2" id="KW-0503">Monooxygenase</keyword>
<feature type="domain" description="ABM" evidence="1">
    <location>
        <begin position="5"/>
        <end position="94"/>
    </location>
</feature>
<evidence type="ECO:0000259" key="1">
    <source>
        <dbReference type="PROSITE" id="PS51725"/>
    </source>
</evidence>
<dbReference type="InterPro" id="IPR050744">
    <property type="entry name" value="AI-2_Isomerase_LsrG"/>
</dbReference>
<dbReference type="EMBL" id="JBCLSH010000016">
    <property type="protein sequence ID" value="MEY8443766.1"/>
    <property type="molecule type" value="Genomic_DNA"/>
</dbReference>
<feature type="domain" description="ABM" evidence="1">
    <location>
        <begin position="115"/>
        <end position="204"/>
    </location>
</feature>
<accession>A0ABV4D2I8</accession>
<keyword evidence="2" id="KW-0560">Oxidoreductase</keyword>
<dbReference type="PROSITE" id="PS51725">
    <property type="entry name" value="ABM"/>
    <property type="match status" value="2"/>
</dbReference>
<dbReference type="SUPFAM" id="SSF54909">
    <property type="entry name" value="Dimeric alpha+beta barrel"/>
    <property type="match status" value="2"/>
</dbReference>
<dbReference type="PANTHER" id="PTHR33336:SF3">
    <property type="entry name" value="ABM DOMAIN-CONTAINING PROTEIN"/>
    <property type="match status" value="1"/>
</dbReference>
<dbReference type="RefSeq" id="WP_369948339.1">
    <property type="nucleotide sequence ID" value="NZ_JBCLSH010000016.1"/>
</dbReference>
<proteinExistence type="predicted"/>
<gene>
    <name evidence="2" type="ORF">AALA52_05870</name>
</gene>
<dbReference type="InterPro" id="IPR011008">
    <property type="entry name" value="Dimeric_a/b-barrel"/>
</dbReference>
<comment type="caution">
    <text evidence="2">The sequence shown here is derived from an EMBL/GenBank/DDBJ whole genome shotgun (WGS) entry which is preliminary data.</text>
</comment>
<dbReference type="Pfam" id="PF03992">
    <property type="entry name" value="ABM"/>
    <property type="match status" value="2"/>
</dbReference>
<dbReference type="InterPro" id="IPR007138">
    <property type="entry name" value="ABM_dom"/>
</dbReference>
<dbReference type="Proteomes" id="UP001565283">
    <property type="component" value="Unassembled WGS sequence"/>
</dbReference>
<evidence type="ECO:0000313" key="3">
    <source>
        <dbReference type="Proteomes" id="UP001565283"/>
    </source>
</evidence>
<organism evidence="2 3">
    <name type="scientific">Lactococcus ileimucosae</name>
    <dbReference type="NCBI Taxonomy" id="2941329"/>
    <lineage>
        <taxon>Bacteria</taxon>
        <taxon>Bacillati</taxon>
        <taxon>Bacillota</taxon>
        <taxon>Bacilli</taxon>
        <taxon>Lactobacillales</taxon>
        <taxon>Streptococcaceae</taxon>
        <taxon>Lactococcus</taxon>
    </lineage>
</organism>
<dbReference type="PANTHER" id="PTHR33336">
    <property type="entry name" value="QUINOL MONOOXYGENASE YGIN-RELATED"/>
    <property type="match status" value="1"/>
</dbReference>